<dbReference type="PANTHER" id="PTHR22777:SF32">
    <property type="entry name" value="UPF0053 INNER MEMBRANE PROTEIN YFJD"/>
    <property type="match status" value="1"/>
</dbReference>
<dbReference type="Pfam" id="PF00571">
    <property type="entry name" value="CBS"/>
    <property type="match status" value="2"/>
</dbReference>
<protein>
    <submittedName>
        <fullName evidence="14">Unannotated protein</fullName>
    </submittedName>
</protein>
<keyword evidence="8 10" id="KW-0472">Membrane</keyword>
<dbReference type="CDD" id="cd04590">
    <property type="entry name" value="CBS_pair_CorC_HlyC_assoc"/>
    <property type="match status" value="1"/>
</dbReference>
<evidence type="ECO:0000256" key="5">
    <source>
        <dbReference type="ARBA" id="ARBA00022737"/>
    </source>
</evidence>
<evidence type="ECO:0000256" key="4">
    <source>
        <dbReference type="ARBA" id="ARBA00022692"/>
    </source>
</evidence>
<sequence length="449" mass="48491">MHATGFTTGDVWMLVIVVVILFLLAFLSLAEMGLSRMTKPKAIALAEQGHRSGKALVRLAGDPEKWVNPVLLTVNVLQTAQAFLTGIVASSFGAGGAVIGLVANVVVFFILAESIPKTYAVLFPDKAALLSARPALSISRFPPVRILSTGLIGLTNWIMPGKGLKKGPFVSELELLGIVEAAAEDMVIEHEERRLIESIITFGDTTVREVMTPRPDIVTVSAFDDITAALDVAIEQGYSRLPVMNEDDGDVIGVVYAKDLMKAEREGRGSVRVTELSHPVRFVPENKPVGDIMREMQADKSHMTMVADEYGEFSGVVTLEDCIEELVGDIADEFDSEEQDVERKASGDYLIEGGTSIGDVNELLSLNLPDTDWATIGGYVFGRLGHVPSLGEAVDFGGWRIAVEEMLGRRIRRVRISVLPSVDLPEDDGAREGNGNGNGRFGGNGGQRR</sequence>
<evidence type="ECO:0000256" key="9">
    <source>
        <dbReference type="SAM" id="MobiDB-lite"/>
    </source>
</evidence>
<evidence type="ECO:0000313" key="13">
    <source>
        <dbReference type="EMBL" id="CAB4763287.1"/>
    </source>
</evidence>
<dbReference type="FunFam" id="3.10.580.10:FF:000002">
    <property type="entry name" value="Magnesium/cobalt efflux protein CorC"/>
    <property type="match status" value="1"/>
</dbReference>
<dbReference type="PANTHER" id="PTHR22777">
    <property type="entry name" value="HEMOLYSIN-RELATED"/>
    <property type="match status" value="1"/>
</dbReference>
<evidence type="ECO:0000313" key="12">
    <source>
        <dbReference type="EMBL" id="CAB4711661.1"/>
    </source>
</evidence>
<evidence type="ECO:0000256" key="1">
    <source>
        <dbReference type="ARBA" id="ARBA00004651"/>
    </source>
</evidence>
<evidence type="ECO:0000256" key="6">
    <source>
        <dbReference type="ARBA" id="ARBA00022989"/>
    </source>
</evidence>
<dbReference type="InterPro" id="IPR002550">
    <property type="entry name" value="CNNM"/>
</dbReference>
<dbReference type="InterPro" id="IPR005170">
    <property type="entry name" value="Transptr-assoc_dom"/>
</dbReference>
<evidence type="ECO:0000313" key="14">
    <source>
        <dbReference type="EMBL" id="CAB4863170.1"/>
    </source>
</evidence>
<dbReference type="InterPro" id="IPR046342">
    <property type="entry name" value="CBS_dom_sf"/>
</dbReference>
<dbReference type="EMBL" id="CAFBLR010000018">
    <property type="protein sequence ID" value="CAB4863170.1"/>
    <property type="molecule type" value="Genomic_DNA"/>
</dbReference>
<evidence type="ECO:0000256" key="7">
    <source>
        <dbReference type="ARBA" id="ARBA00023122"/>
    </source>
</evidence>
<gene>
    <name evidence="12" type="ORF">UFOPK2602_01196</name>
    <name evidence="13" type="ORF">UFOPK2806_01841</name>
    <name evidence="14" type="ORF">UFOPK3417_00338</name>
    <name evidence="15" type="ORF">UFOPK4306_01318</name>
</gene>
<feature type="domain" description="CBS" evidence="11">
    <location>
        <begin position="276"/>
        <end position="333"/>
    </location>
</feature>
<feature type="transmembrane region" description="Helical" evidence="10">
    <location>
        <begin position="82"/>
        <end position="111"/>
    </location>
</feature>
<keyword evidence="3" id="KW-1003">Cell membrane</keyword>
<dbReference type="Gene3D" id="3.30.465.10">
    <property type="match status" value="1"/>
</dbReference>
<reference evidence="14" key="1">
    <citation type="submission" date="2020-05" db="EMBL/GenBank/DDBJ databases">
        <authorList>
            <person name="Chiriac C."/>
            <person name="Salcher M."/>
            <person name="Ghai R."/>
            <person name="Kavagutti S V."/>
        </authorList>
    </citation>
    <scope>NUCLEOTIDE SEQUENCE</scope>
</reference>
<dbReference type="GO" id="GO:0005886">
    <property type="term" value="C:plasma membrane"/>
    <property type="evidence" value="ECO:0007669"/>
    <property type="project" value="UniProtKB-SubCell"/>
</dbReference>
<feature type="domain" description="CBS" evidence="11">
    <location>
        <begin position="211"/>
        <end position="271"/>
    </location>
</feature>
<evidence type="ECO:0000256" key="2">
    <source>
        <dbReference type="ARBA" id="ARBA00006337"/>
    </source>
</evidence>
<dbReference type="EMBL" id="CAEZXX010000074">
    <property type="protein sequence ID" value="CAB4711661.1"/>
    <property type="molecule type" value="Genomic_DNA"/>
</dbReference>
<dbReference type="EMBL" id="CAFBQP010000047">
    <property type="protein sequence ID" value="CAB5063847.1"/>
    <property type="molecule type" value="Genomic_DNA"/>
</dbReference>
<name>A0A6J7D060_9ZZZZ</name>
<dbReference type="InterPro" id="IPR016169">
    <property type="entry name" value="FAD-bd_PCMH_sub2"/>
</dbReference>
<dbReference type="SMART" id="SM01091">
    <property type="entry name" value="CorC_HlyC"/>
    <property type="match status" value="1"/>
</dbReference>
<proteinExistence type="inferred from homology"/>
<comment type="similarity">
    <text evidence="2">Belongs to the UPF0053 family.</text>
</comment>
<comment type="subcellular location">
    <subcellularLocation>
        <location evidence="1">Cell membrane</location>
        <topology evidence="1">Multi-pass membrane protein</topology>
    </subcellularLocation>
</comment>
<keyword evidence="7" id="KW-0129">CBS domain</keyword>
<dbReference type="GO" id="GO:0050660">
    <property type="term" value="F:flavin adenine dinucleotide binding"/>
    <property type="evidence" value="ECO:0007669"/>
    <property type="project" value="InterPro"/>
</dbReference>
<dbReference type="Pfam" id="PF03471">
    <property type="entry name" value="CorC_HlyC"/>
    <property type="match status" value="1"/>
</dbReference>
<feature type="transmembrane region" description="Helical" evidence="10">
    <location>
        <begin position="12"/>
        <end position="30"/>
    </location>
</feature>
<dbReference type="InterPro" id="IPR044751">
    <property type="entry name" value="Ion_transp-like_CBS"/>
</dbReference>
<dbReference type="Pfam" id="PF01595">
    <property type="entry name" value="CNNM"/>
    <property type="match status" value="1"/>
</dbReference>
<dbReference type="Gene3D" id="3.10.580.10">
    <property type="entry name" value="CBS-domain"/>
    <property type="match status" value="1"/>
</dbReference>
<dbReference type="SUPFAM" id="SSF54631">
    <property type="entry name" value="CBS-domain pair"/>
    <property type="match status" value="1"/>
</dbReference>
<evidence type="ECO:0000313" key="15">
    <source>
        <dbReference type="EMBL" id="CAB5063847.1"/>
    </source>
</evidence>
<accession>A0A6J7D060</accession>
<evidence type="ECO:0000256" key="3">
    <source>
        <dbReference type="ARBA" id="ARBA00022475"/>
    </source>
</evidence>
<keyword evidence="5" id="KW-0677">Repeat</keyword>
<dbReference type="InterPro" id="IPR000644">
    <property type="entry name" value="CBS_dom"/>
</dbReference>
<dbReference type="AlphaFoldDB" id="A0A6J7D060"/>
<keyword evidence="4 10" id="KW-0812">Transmembrane</keyword>
<dbReference type="PROSITE" id="PS51371">
    <property type="entry name" value="CBS"/>
    <property type="match status" value="2"/>
</dbReference>
<evidence type="ECO:0000256" key="10">
    <source>
        <dbReference type="SAM" id="Phobius"/>
    </source>
</evidence>
<dbReference type="InterPro" id="IPR036318">
    <property type="entry name" value="FAD-bd_PCMH-like_sf"/>
</dbReference>
<feature type="region of interest" description="Disordered" evidence="9">
    <location>
        <begin position="424"/>
        <end position="449"/>
    </location>
</feature>
<keyword evidence="6 10" id="KW-1133">Transmembrane helix</keyword>
<feature type="compositionally biased region" description="Gly residues" evidence="9">
    <location>
        <begin position="432"/>
        <end position="449"/>
    </location>
</feature>
<organism evidence="14">
    <name type="scientific">freshwater metagenome</name>
    <dbReference type="NCBI Taxonomy" id="449393"/>
    <lineage>
        <taxon>unclassified sequences</taxon>
        <taxon>metagenomes</taxon>
        <taxon>ecological metagenomes</taxon>
    </lineage>
</organism>
<dbReference type="SMART" id="SM00116">
    <property type="entry name" value="CBS"/>
    <property type="match status" value="2"/>
</dbReference>
<dbReference type="SUPFAM" id="SSF56176">
    <property type="entry name" value="FAD-binding/transporter-associated domain-like"/>
    <property type="match status" value="1"/>
</dbReference>
<evidence type="ECO:0000256" key="8">
    <source>
        <dbReference type="ARBA" id="ARBA00023136"/>
    </source>
</evidence>
<dbReference type="EMBL" id="CAEZYY010000029">
    <property type="protein sequence ID" value="CAB4763287.1"/>
    <property type="molecule type" value="Genomic_DNA"/>
</dbReference>
<evidence type="ECO:0000259" key="11">
    <source>
        <dbReference type="PROSITE" id="PS51371"/>
    </source>
</evidence>